<dbReference type="PANTHER" id="PTHR13734:SF5">
    <property type="entry name" value="CCA TRNA NUCLEOTIDYLTRANSFERASE, MITOCHONDRIAL"/>
    <property type="match status" value="1"/>
</dbReference>
<dbReference type="Pfam" id="PF03357">
    <property type="entry name" value="Snf7"/>
    <property type="match status" value="1"/>
</dbReference>
<dbReference type="Gene3D" id="1.10.287.1060">
    <property type="entry name" value="ESAT-6-like"/>
    <property type="match status" value="1"/>
</dbReference>
<evidence type="ECO:0000256" key="1">
    <source>
        <dbReference type="ARBA" id="ARBA00007265"/>
    </source>
</evidence>
<dbReference type="GO" id="GO:0003723">
    <property type="term" value="F:RNA binding"/>
    <property type="evidence" value="ECO:0007669"/>
    <property type="project" value="UniProtKB-KW"/>
</dbReference>
<dbReference type="Gene3D" id="6.10.250.1710">
    <property type="match status" value="1"/>
</dbReference>
<feature type="domain" description="Poly A polymerase head" evidence="7">
    <location>
        <begin position="314"/>
        <end position="464"/>
    </location>
</feature>
<dbReference type="Pfam" id="PF01743">
    <property type="entry name" value="PolyA_pol"/>
    <property type="match status" value="1"/>
</dbReference>
<feature type="region of interest" description="Disordered" evidence="6">
    <location>
        <begin position="530"/>
        <end position="557"/>
    </location>
</feature>
<dbReference type="InterPro" id="IPR005024">
    <property type="entry name" value="Snf7_fam"/>
</dbReference>
<reference evidence="8" key="1">
    <citation type="submission" date="2020-05" db="EMBL/GenBank/DDBJ databases">
        <title>Phylogenomic resolution of chytrid fungi.</title>
        <authorList>
            <person name="Stajich J.E."/>
            <person name="Amses K."/>
            <person name="Simmons R."/>
            <person name="Seto K."/>
            <person name="Myers J."/>
            <person name="Bonds A."/>
            <person name="Quandt C.A."/>
            <person name="Barry K."/>
            <person name="Liu P."/>
            <person name="Grigoriev I."/>
            <person name="Longcore J.E."/>
            <person name="James T.Y."/>
        </authorList>
    </citation>
    <scope>NUCLEOTIDE SEQUENCE</scope>
    <source>
        <strain evidence="8">JEL0513</strain>
    </source>
</reference>
<dbReference type="GO" id="GO:0052927">
    <property type="term" value="F:CC tRNA cytidylyltransferase activity"/>
    <property type="evidence" value="ECO:0007669"/>
    <property type="project" value="TreeGrafter"/>
</dbReference>
<dbReference type="FunFam" id="3.30.460.10:FF:000019">
    <property type="entry name" value="tRNA nucleotidyltransferase cca2"/>
    <property type="match status" value="1"/>
</dbReference>
<organism evidence="8 9">
    <name type="scientific">Physocladia obscura</name>
    <dbReference type="NCBI Taxonomy" id="109957"/>
    <lineage>
        <taxon>Eukaryota</taxon>
        <taxon>Fungi</taxon>
        <taxon>Fungi incertae sedis</taxon>
        <taxon>Chytridiomycota</taxon>
        <taxon>Chytridiomycota incertae sedis</taxon>
        <taxon>Chytridiomycetes</taxon>
        <taxon>Chytridiales</taxon>
        <taxon>Chytriomycetaceae</taxon>
        <taxon>Physocladia</taxon>
    </lineage>
</organism>
<dbReference type="AlphaFoldDB" id="A0AAD5XCD8"/>
<dbReference type="SUPFAM" id="SSF81301">
    <property type="entry name" value="Nucleotidyltransferase"/>
    <property type="match status" value="1"/>
</dbReference>
<protein>
    <submittedName>
        <fullName evidence="8">CCA tRNA nucleotidyltransferase, mitochondrial</fullName>
    </submittedName>
</protein>
<keyword evidence="5" id="KW-0175">Coiled coil</keyword>
<feature type="compositionally biased region" description="Polar residues" evidence="6">
    <location>
        <begin position="533"/>
        <end position="544"/>
    </location>
</feature>
<evidence type="ECO:0000256" key="3">
    <source>
        <dbReference type="ARBA" id="ARBA00022884"/>
    </source>
</evidence>
<dbReference type="Gene3D" id="1.10.3090.10">
    <property type="entry name" value="cca-adding enzyme, domain 2"/>
    <property type="match status" value="1"/>
</dbReference>
<evidence type="ECO:0000259" key="7">
    <source>
        <dbReference type="Pfam" id="PF01743"/>
    </source>
</evidence>
<evidence type="ECO:0000313" key="8">
    <source>
        <dbReference type="EMBL" id="KAJ3120961.1"/>
    </source>
</evidence>
<name>A0AAD5XCD8_9FUNG</name>
<dbReference type="GO" id="GO:0007034">
    <property type="term" value="P:vacuolar transport"/>
    <property type="evidence" value="ECO:0007669"/>
    <property type="project" value="InterPro"/>
</dbReference>
<evidence type="ECO:0000256" key="2">
    <source>
        <dbReference type="ARBA" id="ARBA00022679"/>
    </source>
</evidence>
<comment type="caution">
    <text evidence="8">The sequence shown here is derived from an EMBL/GenBank/DDBJ whole genome shotgun (WGS) entry which is preliminary data.</text>
</comment>
<feature type="compositionally biased region" description="Low complexity" evidence="6">
    <location>
        <begin position="545"/>
        <end position="557"/>
    </location>
</feature>
<proteinExistence type="inferred from homology"/>
<dbReference type="GO" id="GO:0052929">
    <property type="term" value="F:ATP:3'-cytidine-cytidine-tRNA adenylyltransferase activity"/>
    <property type="evidence" value="ECO:0007669"/>
    <property type="project" value="TreeGrafter"/>
</dbReference>
<keyword evidence="3 4" id="KW-0694">RNA-binding</keyword>
<evidence type="ECO:0000313" key="9">
    <source>
        <dbReference type="Proteomes" id="UP001211907"/>
    </source>
</evidence>
<keyword evidence="2 4" id="KW-0808">Transferase</keyword>
<dbReference type="GO" id="GO:0005739">
    <property type="term" value="C:mitochondrion"/>
    <property type="evidence" value="ECO:0007669"/>
    <property type="project" value="UniProtKB-ARBA"/>
</dbReference>
<evidence type="ECO:0000256" key="5">
    <source>
        <dbReference type="SAM" id="Coils"/>
    </source>
</evidence>
<dbReference type="CDD" id="cd05398">
    <property type="entry name" value="NT_ClassII-CCAase"/>
    <property type="match status" value="1"/>
</dbReference>
<dbReference type="PANTHER" id="PTHR13734">
    <property type="entry name" value="TRNA-NUCLEOTIDYLTRANSFERASE"/>
    <property type="match status" value="1"/>
</dbReference>
<gene>
    <name evidence="8" type="primary">CCA1</name>
    <name evidence="8" type="ORF">HK100_012581</name>
</gene>
<dbReference type="Gene3D" id="3.30.460.10">
    <property type="entry name" value="Beta Polymerase, domain 2"/>
    <property type="match status" value="1"/>
</dbReference>
<evidence type="ECO:0000256" key="4">
    <source>
        <dbReference type="RuleBase" id="RU003953"/>
    </source>
</evidence>
<comment type="similarity">
    <text evidence="1 4">Belongs to the tRNA nucleotidyltransferase/poly(A) polymerase family.</text>
</comment>
<dbReference type="EMBL" id="JADGJH010000921">
    <property type="protein sequence ID" value="KAJ3120961.1"/>
    <property type="molecule type" value="Genomic_DNA"/>
</dbReference>
<dbReference type="Proteomes" id="UP001211907">
    <property type="component" value="Unassembled WGS sequence"/>
</dbReference>
<feature type="coiled-coil region" evidence="5">
    <location>
        <begin position="116"/>
        <end position="172"/>
    </location>
</feature>
<dbReference type="InterPro" id="IPR002646">
    <property type="entry name" value="PolA_pol_head_dom"/>
</dbReference>
<accession>A0AAD5XCD8</accession>
<keyword evidence="9" id="KW-1185">Reference proteome</keyword>
<dbReference type="InterPro" id="IPR043519">
    <property type="entry name" value="NT_sf"/>
</dbReference>
<dbReference type="GO" id="GO:0001680">
    <property type="term" value="P:tRNA 3'-terminal CCA addition"/>
    <property type="evidence" value="ECO:0007669"/>
    <property type="project" value="UniProtKB-ARBA"/>
</dbReference>
<sequence>MRLFGMAKAKTTPKDAIVKLRESLEMLEKREKYLGAKIENELKIAKANATKNKKLALMALKRKKVYETQVDKIMGSRMTLETQMIAIESANVNLETMSAMKAGAEAMKALHGDFNIEKVESTMDDIRDQMEIANELSDAISQPVNFGTEIDEDELNAELELLEQESLDAKLLDTGLGAGLSAAPSVPSTIPAAIAQAPRPQREQVEEEDPELAELKASMAIKSTTNRIIKPATAFFYRSINDIKASTMRLFNAVVLATNISPPVAVAAIKSTTSNSSPAPIRLTPTEERICALLVAVAEELSATRASIAPPITLRIAGGWVRDKLLGLESHDLDIALDSLMGFEFAQAVNAYLVAHPRVYSSDTDTFADHLIHTVAKIDSNPGKSKHLETATTKLYGQLIDFVNLRTETYNDDSRVPIAEFGTPLQDALRRDITINALFYNLHTRSVEDFTNQGIADLARGHIRTPLPPLQTFIDDPLRILRVIRFASRFAFSIEPEIIKVCTESESVRVALGTKISRERIGVEVDKMLRHSGSPSHNDSEPTVSNNNSNADNESESEINSSRLLRLLRAVRLIHEFGIAHQVFVQPAADLQYFGPLACGSVVLPDGASAQLIQQMERNSKIDSIAKSLASVHNLPDVINGKKKGKSRKISNINNNSGVVEQELLPLSPLNTFEILKLDSSSQRSMLEVAGGVAEVDLEAGLRVAEALTALLMGLSKEDLCRMAPGLLSSQKNSMFCEDDLRILYLCAMIAPFMGRLYLEKKKNVMPTAKYIVMNSLKLSAVEADYVASILAFIPQIQSTVKKIYDEKQMTDNSVPSITSRKTLGLFVRELGIRSIYSACRPLNAKYVLAVFMAMSIEVSHIISRARLAGEIEAIEIENDMQSIVSKYGAFWNSVVDEHGVQNAWQLKPLINGGEVCKFFGIKAGPPVKRVLDMMIEYQLENLTADKDKVLEWMSKLDPLVWCR</sequence>
<evidence type="ECO:0000256" key="6">
    <source>
        <dbReference type="SAM" id="MobiDB-lite"/>
    </source>
</evidence>
<dbReference type="SUPFAM" id="SSF81891">
    <property type="entry name" value="Poly A polymerase C-terminal region-like"/>
    <property type="match status" value="2"/>
</dbReference>